<dbReference type="AlphaFoldDB" id="A0A1F4U8J0"/>
<evidence type="ECO:0000313" key="2">
    <source>
        <dbReference type="Proteomes" id="UP000177025"/>
    </source>
</evidence>
<proteinExistence type="predicted"/>
<dbReference type="EMBL" id="MEUM01000116">
    <property type="protein sequence ID" value="OGC41232.1"/>
    <property type="molecule type" value="Genomic_DNA"/>
</dbReference>
<organism evidence="1 2">
    <name type="scientific">candidate division WOR-3 bacterium RBG_13_43_14</name>
    <dbReference type="NCBI Taxonomy" id="1802590"/>
    <lineage>
        <taxon>Bacteria</taxon>
        <taxon>Bacteria division WOR-3</taxon>
    </lineage>
</organism>
<evidence type="ECO:0000313" key="1">
    <source>
        <dbReference type="EMBL" id="OGC41232.1"/>
    </source>
</evidence>
<protein>
    <recommendedName>
        <fullName evidence="3">Lipoprotein</fullName>
    </recommendedName>
</protein>
<accession>A0A1F4U8J0</accession>
<comment type="caution">
    <text evidence="1">The sequence shown here is derived from an EMBL/GenBank/DDBJ whole genome shotgun (WGS) entry which is preliminary data.</text>
</comment>
<dbReference type="Proteomes" id="UP000177025">
    <property type="component" value="Unassembled WGS sequence"/>
</dbReference>
<sequence length="61" mass="7126">MRIFSTIIIFIMLGCNGSNDIDQHYRQRMRDKKNINKCQAFQKENSMPITKSISSAVLLNY</sequence>
<gene>
    <name evidence="1" type="ORF">A2Y85_02165</name>
</gene>
<name>A0A1F4U8J0_UNCW3</name>
<evidence type="ECO:0008006" key="3">
    <source>
        <dbReference type="Google" id="ProtNLM"/>
    </source>
</evidence>
<reference evidence="1 2" key="1">
    <citation type="journal article" date="2016" name="Nat. Commun.">
        <title>Thousands of microbial genomes shed light on interconnected biogeochemical processes in an aquifer system.</title>
        <authorList>
            <person name="Anantharaman K."/>
            <person name="Brown C.T."/>
            <person name="Hug L.A."/>
            <person name="Sharon I."/>
            <person name="Castelle C.J."/>
            <person name="Probst A.J."/>
            <person name="Thomas B.C."/>
            <person name="Singh A."/>
            <person name="Wilkins M.J."/>
            <person name="Karaoz U."/>
            <person name="Brodie E.L."/>
            <person name="Williams K.H."/>
            <person name="Hubbard S.S."/>
            <person name="Banfield J.F."/>
        </authorList>
    </citation>
    <scope>NUCLEOTIDE SEQUENCE [LARGE SCALE GENOMIC DNA]</scope>
</reference>
<dbReference type="PROSITE" id="PS51257">
    <property type="entry name" value="PROKAR_LIPOPROTEIN"/>
    <property type="match status" value="1"/>
</dbReference>